<dbReference type="PANTHER" id="PTHR11845">
    <property type="entry name" value="5'-DEOXYNUCLEOTIDASE HDDC2"/>
    <property type="match status" value="1"/>
</dbReference>
<dbReference type="SMART" id="SM00471">
    <property type="entry name" value="HDc"/>
    <property type="match status" value="1"/>
</dbReference>
<comment type="catalytic activity">
    <reaction evidence="1">
        <text>a 2'-deoxyribonucleoside 5'-phosphate + H2O = a 2'-deoxyribonucleoside + phosphate</text>
        <dbReference type="Rhea" id="RHEA:36167"/>
        <dbReference type="ChEBI" id="CHEBI:15377"/>
        <dbReference type="ChEBI" id="CHEBI:18274"/>
        <dbReference type="ChEBI" id="CHEBI:43474"/>
        <dbReference type="ChEBI" id="CHEBI:65317"/>
        <dbReference type="EC" id="3.1.3.89"/>
    </reaction>
</comment>
<dbReference type="Gene3D" id="1.10.3210.10">
    <property type="entry name" value="Hypothetical protein af1432"/>
    <property type="match status" value="1"/>
</dbReference>
<dbReference type="RefSeq" id="WP_207701227.1">
    <property type="nucleotide sequence ID" value="NZ_JAFREL020000007.1"/>
</dbReference>
<dbReference type="InterPro" id="IPR006674">
    <property type="entry name" value="HD_domain"/>
</dbReference>
<evidence type="ECO:0000256" key="6">
    <source>
        <dbReference type="ARBA" id="ARBA00022723"/>
    </source>
</evidence>
<keyword evidence="6" id="KW-0479">Metal-binding</keyword>
<dbReference type="InterPro" id="IPR003607">
    <property type="entry name" value="HD/PDEase_dom"/>
</dbReference>
<sequence>MDNQLKDINNFLQFLEESGKLKETKRFAFKKHGEVESTAEHTWRLTLFVSLFCSFYPELNKTDALEIALIHDLAELKTGDIPVIENTDTEKKEHDEQIAFDYLTGLLPEKNATHYNKLFKDYQTGRTKEARLVKALDKAETILQHVQGENPVDFDYQFNLEYGKEYFNDSYLKELRKILDQLTLDKI</sequence>
<evidence type="ECO:0000256" key="7">
    <source>
        <dbReference type="ARBA" id="ARBA00022801"/>
    </source>
</evidence>
<comment type="cofactor">
    <cofactor evidence="3">
        <name>Co(2+)</name>
        <dbReference type="ChEBI" id="CHEBI:48828"/>
    </cofactor>
</comment>
<evidence type="ECO:0000256" key="1">
    <source>
        <dbReference type="ARBA" id="ARBA00001638"/>
    </source>
</evidence>
<protein>
    <recommendedName>
        <fullName evidence="5">5'-deoxynucleotidase</fullName>
        <ecNumber evidence="5">3.1.3.89</ecNumber>
    </recommendedName>
</protein>
<reference evidence="9 10" key="1">
    <citation type="submission" date="2021-03" db="EMBL/GenBank/DDBJ databases">
        <authorList>
            <person name="Gilmore M.S."/>
            <person name="Schwartzman J."/>
            <person name="Van Tyne D."/>
            <person name="Martin M."/>
            <person name="Earl A.M."/>
            <person name="Manson A.L."/>
            <person name="Straub T."/>
            <person name="Salamzade R."/>
            <person name="Saavedra J."/>
            <person name="Lebreton F."/>
            <person name="Prichula J."/>
            <person name="Schaufler K."/>
            <person name="Gaca A."/>
            <person name="Sgardioli B."/>
            <person name="Wagenaar J."/>
            <person name="Strong T."/>
        </authorList>
    </citation>
    <scope>NUCLEOTIDE SEQUENCE [LARGE SCALE GENOMIC DNA]</scope>
    <source>
        <strain evidence="9 10">665A</strain>
    </source>
</reference>
<dbReference type="SUPFAM" id="SSF109604">
    <property type="entry name" value="HD-domain/PDEase-like"/>
    <property type="match status" value="1"/>
</dbReference>
<reference evidence="9 10" key="2">
    <citation type="submission" date="2024-02" db="EMBL/GenBank/DDBJ databases">
        <title>The Genome Sequence of Enterococcus sp. DIV0159.</title>
        <authorList>
            <person name="Earl A."/>
            <person name="Manson A."/>
            <person name="Gilmore M."/>
            <person name="Sanders J."/>
            <person name="Shea T."/>
            <person name="Howe W."/>
            <person name="Livny J."/>
            <person name="Cuomo C."/>
            <person name="Neafsey D."/>
            <person name="Birren B."/>
        </authorList>
    </citation>
    <scope>NUCLEOTIDE SEQUENCE [LARGE SCALE GENOMIC DNA]</scope>
    <source>
        <strain evidence="9 10">665A</strain>
    </source>
</reference>
<comment type="caution">
    <text evidence="9">The sequence shown here is derived from an EMBL/GenBank/DDBJ whole genome shotgun (WGS) entry which is preliminary data.</text>
</comment>
<evidence type="ECO:0000256" key="3">
    <source>
        <dbReference type="ARBA" id="ARBA00001941"/>
    </source>
</evidence>
<feature type="domain" description="HD/PDEase" evidence="8">
    <location>
        <begin position="34"/>
        <end position="151"/>
    </location>
</feature>
<dbReference type="InterPro" id="IPR039356">
    <property type="entry name" value="YfbR/HDDC2"/>
</dbReference>
<accession>A0ABV0EWQ4</accession>
<evidence type="ECO:0000313" key="10">
    <source>
        <dbReference type="Proteomes" id="UP000664357"/>
    </source>
</evidence>
<gene>
    <name evidence="9" type="ORF">JZO67_005058</name>
</gene>
<evidence type="ECO:0000256" key="5">
    <source>
        <dbReference type="ARBA" id="ARBA00012964"/>
    </source>
</evidence>
<evidence type="ECO:0000313" key="9">
    <source>
        <dbReference type="EMBL" id="MEO1773074.1"/>
    </source>
</evidence>
<dbReference type="EC" id="3.1.3.89" evidence="5"/>
<keyword evidence="7" id="KW-0378">Hydrolase</keyword>
<dbReference type="PANTHER" id="PTHR11845:SF13">
    <property type="entry name" value="5'-DEOXYNUCLEOTIDASE HDDC2"/>
    <property type="match status" value="1"/>
</dbReference>
<keyword evidence="10" id="KW-1185">Reference proteome</keyword>
<dbReference type="Pfam" id="PF13023">
    <property type="entry name" value="HD_3"/>
    <property type="match status" value="1"/>
</dbReference>
<evidence type="ECO:0000256" key="2">
    <source>
        <dbReference type="ARBA" id="ARBA00001936"/>
    </source>
</evidence>
<evidence type="ECO:0000259" key="8">
    <source>
        <dbReference type="SMART" id="SM00471"/>
    </source>
</evidence>
<organism evidence="9 10">
    <name type="scientific">Candidatus Enterococcus ferrettii</name>
    <dbReference type="NCBI Taxonomy" id="2815324"/>
    <lineage>
        <taxon>Bacteria</taxon>
        <taxon>Bacillati</taxon>
        <taxon>Bacillota</taxon>
        <taxon>Bacilli</taxon>
        <taxon>Lactobacillales</taxon>
        <taxon>Enterococcaceae</taxon>
        <taxon>Enterococcus</taxon>
    </lineage>
</organism>
<name>A0ABV0EWQ4_9ENTE</name>
<evidence type="ECO:0000256" key="4">
    <source>
        <dbReference type="ARBA" id="ARBA00011738"/>
    </source>
</evidence>
<comment type="subunit">
    <text evidence="4">Homodimer.</text>
</comment>
<dbReference type="EMBL" id="JAFREL020000007">
    <property type="protein sequence ID" value="MEO1773074.1"/>
    <property type="molecule type" value="Genomic_DNA"/>
</dbReference>
<comment type="cofactor">
    <cofactor evidence="2">
        <name>Mn(2+)</name>
        <dbReference type="ChEBI" id="CHEBI:29035"/>
    </cofactor>
</comment>
<proteinExistence type="predicted"/>
<dbReference type="Proteomes" id="UP000664357">
    <property type="component" value="Unassembled WGS sequence"/>
</dbReference>